<protein>
    <recommendedName>
        <fullName evidence="2">VRR-NUC domain-containing protein</fullName>
    </recommendedName>
</protein>
<reference evidence="1" key="1">
    <citation type="journal article" date="2014" name="Front. Microbiol.">
        <title>High frequency of phylogenetically diverse reductive dehalogenase-homologous genes in deep subseafloor sedimentary metagenomes.</title>
        <authorList>
            <person name="Kawai M."/>
            <person name="Futagami T."/>
            <person name="Toyoda A."/>
            <person name="Takaki Y."/>
            <person name="Nishi S."/>
            <person name="Hori S."/>
            <person name="Arai W."/>
            <person name="Tsubouchi T."/>
            <person name="Morono Y."/>
            <person name="Uchiyama I."/>
            <person name="Ito T."/>
            <person name="Fujiyama A."/>
            <person name="Inagaki F."/>
            <person name="Takami H."/>
        </authorList>
    </citation>
    <scope>NUCLEOTIDE SEQUENCE</scope>
    <source>
        <strain evidence="1">Expedition CK06-06</strain>
    </source>
</reference>
<name>X0XWU7_9ZZZZ</name>
<evidence type="ECO:0008006" key="2">
    <source>
        <dbReference type="Google" id="ProtNLM"/>
    </source>
</evidence>
<accession>X0XWU7</accession>
<dbReference type="Gene3D" id="3.40.1350.10">
    <property type="match status" value="1"/>
</dbReference>
<dbReference type="GO" id="GO:0003676">
    <property type="term" value="F:nucleic acid binding"/>
    <property type="evidence" value="ECO:0007669"/>
    <property type="project" value="InterPro"/>
</dbReference>
<gene>
    <name evidence="1" type="ORF">S01H1_62401</name>
</gene>
<dbReference type="AlphaFoldDB" id="X0XWU7"/>
<comment type="caution">
    <text evidence="1">The sequence shown here is derived from an EMBL/GenBank/DDBJ whole genome shotgun (WGS) entry which is preliminary data.</text>
</comment>
<dbReference type="EMBL" id="BARS01040984">
    <property type="protein sequence ID" value="GAG41023.1"/>
    <property type="molecule type" value="Genomic_DNA"/>
</dbReference>
<sequence>MAKAHSKLVQDTIKHFNSLPNSHAFPYTPSPYGKRSVSDIICCHRGHHVAIEIKIGKDTPTPLQKVHQRKIQAAQGFARVCWSMEEVKEFIEFIDKIIEQ</sequence>
<evidence type="ECO:0000313" key="1">
    <source>
        <dbReference type="EMBL" id="GAG41023.1"/>
    </source>
</evidence>
<organism evidence="1">
    <name type="scientific">marine sediment metagenome</name>
    <dbReference type="NCBI Taxonomy" id="412755"/>
    <lineage>
        <taxon>unclassified sequences</taxon>
        <taxon>metagenomes</taxon>
        <taxon>ecological metagenomes</taxon>
    </lineage>
</organism>
<dbReference type="SUPFAM" id="SSF52980">
    <property type="entry name" value="Restriction endonuclease-like"/>
    <property type="match status" value="1"/>
</dbReference>
<dbReference type="InterPro" id="IPR011856">
    <property type="entry name" value="tRNA_endonuc-like_dom_sf"/>
</dbReference>
<proteinExistence type="predicted"/>
<dbReference type="InterPro" id="IPR011335">
    <property type="entry name" value="Restrct_endonuc-II-like"/>
</dbReference>